<dbReference type="InterPro" id="IPR011989">
    <property type="entry name" value="ARM-like"/>
</dbReference>
<evidence type="ECO:0000256" key="1">
    <source>
        <dbReference type="ARBA" id="ARBA00022741"/>
    </source>
</evidence>
<dbReference type="SUPFAM" id="SSF48371">
    <property type="entry name" value="ARM repeat"/>
    <property type="match status" value="1"/>
</dbReference>
<dbReference type="GO" id="GO:0016887">
    <property type="term" value="F:ATP hydrolysis activity"/>
    <property type="evidence" value="ECO:0007669"/>
    <property type="project" value="InterPro"/>
</dbReference>
<feature type="domain" description="AAA+ ATPase" evidence="5">
    <location>
        <begin position="269"/>
        <end position="404"/>
    </location>
</feature>
<keyword evidence="2" id="KW-0067">ATP-binding</keyword>
<keyword evidence="7" id="KW-1185">Reference proteome</keyword>
<reference evidence="7" key="1">
    <citation type="submission" date="2017-06" db="EMBL/GenBank/DDBJ databases">
        <authorList>
            <person name="Varghese N."/>
            <person name="Submissions S."/>
        </authorList>
    </citation>
    <scope>NUCLEOTIDE SEQUENCE [LARGE SCALE GENOMIC DNA]</scope>
    <source>
        <strain evidence="7">DSM 22348</strain>
    </source>
</reference>
<evidence type="ECO:0000313" key="6">
    <source>
        <dbReference type="EMBL" id="SNT14171.1"/>
    </source>
</evidence>
<dbReference type="PANTHER" id="PTHR42960:SF1">
    <property type="entry name" value="YCF46 PROTEIN"/>
    <property type="match status" value="1"/>
</dbReference>
<name>A0A239K850_9PSED</name>
<dbReference type="EMBL" id="FZOL01000025">
    <property type="protein sequence ID" value="SNT14171.1"/>
    <property type="molecule type" value="Genomic_DNA"/>
</dbReference>
<dbReference type="Gene3D" id="3.40.50.300">
    <property type="entry name" value="P-loop containing nucleotide triphosphate hydrolases"/>
    <property type="match status" value="1"/>
</dbReference>
<dbReference type="SUPFAM" id="SSF52540">
    <property type="entry name" value="P-loop containing nucleoside triphosphate hydrolases"/>
    <property type="match status" value="1"/>
</dbReference>
<accession>A0A239K850</accession>
<proteinExistence type="inferred from homology"/>
<dbReference type="Proteomes" id="UP000198407">
    <property type="component" value="Unassembled WGS sequence"/>
</dbReference>
<dbReference type="GO" id="GO:0005524">
    <property type="term" value="F:ATP binding"/>
    <property type="evidence" value="ECO:0007669"/>
    <property type="project" value="UniProtKB-KW"/>
</dbReference>
<dbReference type="InterPro" id="IPR016024">
    <property type="entry name" value="ARM-type_fold"/>
</dbReference>
<dbReference type="InterPro" id="IPR052381">
    <property type="entry name" value="AAA_domain_protein"/>
</dbReference>
<evidence type="ECO:0000256" key="4">
    <source>
        <dbReference type="ARBA" id="ARBA00040480"/>
    </source>
</evidence>
<protein>
    <recommendedName>
        <fullName evidence="4">Uncharacterized AAA domain-containing protein ycf46</fullName>
    </recommendedName>
</protein>
<dbReference type="Pfam" id="PF00004">
    <property type="entry name" value="AAA"/>
    <property type="match status" value="1"/>
</dbReference>
<evidence type="ECO:0000256" key="2">
    <source>
        <dbReference type="ARBA" id="ARBA00022840"/>
    </source>
</evidence>
<dbReference type="OrthoDB" id="9809379at2"/>
<evidence type="ECO:0000256" key="3">
    <source>
        <dbReference type="ARBA" id="ARBA00038088"/>
    </source>
</evidence>
<evidence type="ECO:0000259" key="5">
    <source>
        <dbReference type="SMART" id="SM00382"/>
    </source>
</evidence>
<sequence length="1477" mass="162276">MNLLELKDKIKSHLVAGYPGLYIHSGEEARVDSMLQDVAAQLRLNPKEWNLGYGWVDFFNKQPRGSQGAETDLASSLPALLDDDLDHKLFIIKDARSALENQPLAVARLKQLLNRIQRHHSGKAAVVLVSETLHIPPQIEAQITLLPLPLPRGEEISEQLEQLCQRFELTVPENLRQRLHAACSGLSQEEIRSALAMVRQQHEQINDAALTLIQHEKEQIIAKSGVLEMLRVSENATDIGGLENLKQWLQRRAQIFRRLGEARTARVQAPKGVLIAGMPGCGKSLTAKAAAGLFQLPLLRLDIGSLLGKYVGESEHNMRRALTMAESVSPCILWIDELEKAFVGMTSGSGSEVSSRLFGYFLTWMQEKTGAVFVIATANNITALPPELLRKGRFDEVFYVGFPNGSERGAILDIHLKGDALELNRDERHALVRQCRDYAGADIQNAINEAREAAFLDNRALKLEDLQTAIKLTVPLRETLRDQVGKYEELFEKLKLKPASTCDGLSVAEMIKLADSHNALRRKEVATHEDCPDDLLEKLAGDTDLDVRTAVYGNPKCPEGLLTLRINIEAGQPGYDLALLHLACMHANAPHDLLASQFERLQLSVEQRVQLAADSEHEALHRRLLGDADQTVRGYLACNEKLSGEIQQLLGKDPLVAVRCDLARNDNLHAETQALLARDESFEVREVLARLAHLGEAVQLTLSQDEDVDVRLELAERTREALLPESVQLVLVKDCLEVRQALAGNENLGAAAQLLLAQDPRGEVRQTLARHPALASATLQCLLKDVEAVQVELADNAHLGSALVQMGLSHSESPEVRKALAGNRQLNVEVQTRLLADASDAVRKALAGNPGISLETSEALMHDSNDDVRECLVSWPQKPTPSVQAHLANDANVSVRQYLARREELSETVQQRLAGDLAEVQRALADNACITAAVQRHLLEHGDSETRRALAGNEALSGPVQARLAEDPSVEVRVTLARNAALALEVADKLIMDQADVRKELACNRHLGEAHYARLFKSGGEEVRMALAINPEIGEALMTQIAQLEAPAADRPAASGAALGAVVGSATNVAVGAGIFGGLLGNQARTAAAAATAAASVAERAVAWLDEQNLIKPKLLLARNHNLPVALQTLLLAQGEQSVELHEGLAGNPALAPELQSVLVTHKEVRVRQKLADNPNRSEEVERLLLKDPQASVRAALIREHGWLDPVLELQLARDKAVSVRLALAGNDWVRKPAQLLLAVDPDKSVRSRLLQRPDGVSRRLERKTQQLLAQDSDLEVRKLLAVYPELDFAAQLLLAEDPAVSVREILAKGAEDNWFGTQLNEEVQARLARDANVSVRLALAENHRLCPAAQARLAADADRSVKNKLLEESGFMNPLSLLAQQVLTSDADSEMRKELVDKLFGVFAFPSSEEIHMKLANDPDESVRVQIMRNLLWPYNQGKCSNAVKERLLEGDDGSLRKRLEEVERERQARRNEPLL</sequence>
<dbReference type="InterPro" id="IPR027417">
    <property type="entry name" value="P-loop_NTPase"/>
</dbReference>
<keyword evidence="1" id="KW-0547">Nucleotide-binding</keyword>
<dbReference type="SMART" id="SM00382">
    <property type="entry name" value="AAA"/>
    <property type="match status" value="1"/>
</dbReference>
<dbReference type="InterPro" id="IPR003593">
    <property type="entry name" value="AAA+_ATPase"/>
</dbReference>
<comment type="similarity">
    <text evidence="3">Belongs to the AAA ATPase family. Highly divergent.</text>
</comment>
<dbReference type="RefSeq" id="WP_042126063.1">
    <property type="nucleotide sequence ID" value="NZ_FZOL01000025.1"/>
</dbReference>
<gene>
    <name evidence="6" type="ORF">SAMN05444352_12593</name>
</gene>
<dbReference type="PANTHER" id="PTHR42960">
    <property type="entry name" value="YCF46 PROTEIN"/>
    <property type="match status" value="1"/>
</dbReference>
<evidence type="ECO:0000313" key="7">
    <source>
        <dbReference type="Proteomes" id="UP000198407"/>
    </source>
</evidence>
<organism evidence="6 7">
    <name type="scientific">Pseudomonas japonica</name>
    <dbReference type="NCBI Taxonomy" id="256466"/>
    <lineage>
        <taxon>Bacteria</taxon>
        <taxon>Pseudomonadati</taxon>
        <taxon>Pseudomonadota</taxon>
        <taxon>Gammaproteobacteria</taxon>
        <taxon>Pseudomonadales</taxon>
        <taxon>Pseudomonadaceae</taxon>
        <taxon>Pseudomonas</taxon>
    </lineage>
</organism>
<dbReference type="Gene3D" id="1.25.10.10">
    <property type="entry name" value="Leucine-rich Repeat Variant"/>
    <property type="match status" value="4"/>
</dbReference>
<dbReference type="Gene3D" id="1.10.8.60">
    <property type="match status" value="1"/>
</dbReference>
<dbReference type="InterPro" id="IPR003959">
    <property type="entry name" value="ATPase_AAA_core"/>
</dbReference>
<dbReference type="STRING" id="1215104.GCA_000730585_02333"/>